<proteinExistence type="predicted"/>
<protein>
    <submittedName>
        <fullName evidence="1">Uncharacterized protein</fullName>
    </submittedName>
</protein>
<gene>
    <name evidence="1" type="ORF">ACFPPD_03460</name>
</gene>
<dbReference type="EMBL" id="JBHSMH010000005">
    <property type="protein sequence ID" value="MFC5467762.1"/>
    <property type="molecule type" value="Genomic_DNA"/>
</dbReference>
<evidence type="ECO:0000313" key="2">
    <source>
        <dbReference type="Proteomes" id="UP001596105"/>
    </source>
</evidence>
<name>A0ABW0LRY5_9BACL</name>
<evidence type="ECO:0000313" key="1">
    <source>
        <dbReference type="EMBL" id="MFC5467762.1"/>
    </source>
</evidence>
<dbReference type="Proteomes" id="UP001596105">
    <property type="component" value="Unassembled WGS sequence"/>
</dbReference>
<sequence>MILLEAEGFVAHVENITLARLDFGKMRVRSMGTLGILYVPFNFDEMDKKTEACRRQLYGELNGRSSSE</sequence>
<dbReference type="RefSeq" id="WP_209743154.1">
    <property type="nucleotide sequence ID" value="NZ_JBHSMH010000005.1"/>
</dbReference>
<accession>A0ABW0LRY5</accession>
<reference evidence="2" key="1">
    <citation type="journal article" date="2019" name="Int. J. Syst. Evol. Microbiol.">
        <title>The Global Catalogue of Microorganisms (GCM) 10K type strain sequencing project: providing services to taxonomists for standard genome sequencing and annotation.</title>
        <authorList>
            <consortium name="The Broad Institute Genomics Platform"/>
            <consortium name="The Broad Institute Genome Sequencing Center for Infectious Disease"/>
            <person name="Wu L."/>
            <person name="Ma J."/>
        </authorList>
    </citation>
    <scope>NUCLEOTIDE SEQUENCE [LARGE SCALE GENOMIC DNA]</scope>
    <source>
        <strain evidence="2">CCUG 57113</strain>
    </source>
</reference>
<keyword evidence="2" id="KW-1185">Reference proteome</keyword>
<organism evidence="1 2">
    <name type="scientific">Cohnella suwonensis</name>
    <dbReference type="NCBI Taxonomy" id="696072"/>
    <lineage>
        <taxon>Bacteria</taxon>
        <taxon>Bacillati</taxon>
        <taxon>Bacillota</taxon>
        <taxon>Bacilli</taxon>
        <taxon>Bacillales</taxon>
        <taxon>Paenibacillaceae</taxon>
        <taxon>Cohnella</taxon>
    </lineage>
</organism>
<comment type="caution">
    <text evidence="1">The sequence shown here is derived from an EMBL/GenBank/DDBJ whole genome shotgun (WGS) entry which is preliminary data.</text>
</comment>